<dbReference type="WBParaSite" id="L893_g15794.t1">
    <property type="protein sequence ID" value="L893_g15794.t1"/>
    <property type="gene ID" value="L893_g15794"/>
</dbReference>
<evidence type="ECO:0000313" key="1">
    <source>
        <dbReference type="Proteomes" id="UP000095287"/>
    </source>
</evidence>
<proteinExistence type="predicted"/>
<sequence>MSPFHISPPQFLSHVKLKFQLKKPKTQDVQFVGFVQFVICETYRHRRTKQGIQVHNKERIAILCYKRAKKKQTN</sequence>
<protein>
    <submittedName>
        <fullName evidence="2">Ovule protein</fullName>
    </submittedName>
</protein>
<dbReference type="AlphaFoldDB" id="A0A1I7YF90"/>
<evidence type="ECO:0000313" key="2">
    <source>
        <dbReference type="WBParaSite" id="L893_g15794.t1"/>
    </source>
</evidence>
<dbReference type="Proteomes" id="UP000095287">
    <property type="component" value="Unplaced"/>
</dbReference>
<keyword evidence="1" id="KW-1185">Reference proteome</keyword>
<accession>A0A1I7YF90</accession>
<organism evidence="1 2">
    <name type="scientific">Steinernema glaseri</name>
    <dbReference type="NCBI Taxonomy" id="37863"/>
    <lineage>
        <taxon>Eukaryota</taxon>
        <taxon>Metazoa</taxon>
        <taxon>Ecdysozoa</taxon>
        <taxon>Nematoda</taxon>
        <taxon>Chromadorea</taxon>
        <taxon>Rhabditida</taxon>
        <taxon>Tylenchina</taxon>
        <taxon>Panagrolaimomorpha</taxon>
        <taxon>Strongyloidoidea</taxon>
        <taxon>Steinernematidae</taxon>
        <taxon>Steinernema</taxon>
    </lineage>
</organism>
<name>A0A1I7YF90_9BILA</name>
<reference evidence="2" key="1">
    <citation type="submission" date="2016-11" db="UniProtKB">
        <authorList>
            <consortium name="WormBaseParasite"/>
        </authorList>
    </citation>
    <scope>IDENTIFICATION</scope>
</reference>